<keyword evidence="6" id="KW-0378">Hydrolase</keyword>
<dbReference type="GO" id="GO:0016787">
    <property type="term" value="F:hydrolase activity"/>
    <property type="evidence" value="ECO:0007669"/>
    <property type="project" value="UniProtKB-KW"/>
</dbReference>
<dbReference type="InterPro" id="IPR045249">
    <property type="entry name" value="HARBI1-like"/>
</dbReference>
<dbReference type="GO" id="GO:0005634">
    <property type="term" value="C:nucleus"/>
    <property type="evidence" value="ECO:0007669"/>
    <property type="project" value="UniProtKB-SubCell"/>
</dbReference>
<keyword evidence="5" id="KW-0479">Metal-binding</keyword>
<evidence type="ECO:0000256" key="3">
    <source>
        <dbReference type="ARBA" id="ARBA00006958"/>
    </source>
</evidence>
<dbReference type="PANTHER" id="PTHR22930">
    <property type="match status" value="1"/>
</dbReference>
<proteinExistence type="inferred from homology"/>
<evidence type="ECO:0000256" key="5">
    <source>
        <dbReference type="ARBA" id="ARBA00022723"/>
    </source>
</evidence>
<organism evidence="9 10">
    <name type="scientific">Phoxinus phoxinus</name>
    <name type="common">Eurasian minnow</name>
    <dbReference type="NCBI Taxonomy" id="58324"/>
    <lineage>
        <taxon>Eukaryota</taxon>
        <taxon>Metazoa</taxon>
        <taxon>Chordata</taxon>
        <taxon>Craniata</taxon>
        <taxon>Vertebrata</taxon>
        <taxon>Euteleostomi</taxon>
        <taxon>Actinopterygii</taxon>
        <taxon>Neopterygii</taxon>
        <taxon>Teleostei</taxon>
        <taxon>Ostariophysi</taxon>
        <taxon>Cypriniformes</taxon>
        <taxon>Leuciscidae</taxon>
        <taxon>Phoxininae</taxon>
        <taxon>Phoxinus</taxon>
    </lineage>
</organism>
<keyword evidence="7" id="KW-0539">Nucleus</keyword>
<evidence type="ECO:0000256" key="4">
    <source>
        <dbReference type="ARBA" id="ARBA00022722"/>
    </source>
</evidence>
<evidence type="ECO:0000256" key="2">
    <source>
        <dbReference type="ARBA" id="ARBA00004123"/>
    </source>
</evidence>
<accession>A0AAN9D588</accession>
<comment type="similarity">
    <text evidence="3">Belongs to the HARBI1 family.</text>
</comment>
<keyword evidence="4" id="KW-0540">Nuclease</keyword>
<sequence length="423" mass="48691">MLSSDLTKMEEKKLQLATVAFAIAVICSEKKKRKRQRIWARLWLHGRGPQGLSVLQRELEITDRSGFRELLRMTSEDFEYILQKVEPLIWKANTKFRMAISAKDRLSVTLRFLATGETFKSLGFQYRMGSTTVSQIVISTCEALYEVMKEDYLKTPTSEAAWRAVAADFKDKWQYPNCLGALDGKHISIQPPGHSGSTFRNYKGHFSVVLMAVVDANYKFVYVNVGAQGRLSDGGLFAHSDLHRAMETGRLNFPPPEPLPNTTTVVPYMFVADDAFPLRTDLQKPFPHRQLDHDQRIYNYRLSRARRVVENAFGILANRLRVFRTTICLHPDKVVKITLASCLIHNFLRERRSEYVPPTLTDQETDDHEWIPGSWRQEGQGAFHDLPTGHARNPTQRAKDLRDLMKKYFNSPEGQVPWQEHHI</sequence>
<evidence type="ECO:0000256" key="1">
    <source>
        <dbReference type="ARBA" id="ARBA00001968"/>
    </source>
</evidence>
<dbReference type="Proteomes" id="UP001364617">
    <property type="component" value="Unassembled WGS sequence"/>
</dbReference>
<dbReference type="Pfam" id="PF13359">
    <property type="entry name" value="DDE_Tnp_4"/>
    <property type="match status" value="1"/>
</dbReference>
<evidence type="ECO:0000313" key="9">
    <source>
        <dbReference type="EMBL" id="KAK7160675.1"/>
    </source>
</evidence>
<dbReference type="AlphaFoldDB" id="A0AAN9D588"/>
<protein>
    <recommendedName>
        <fullName evidence="8">DDE Tnp4 domain-containing protein</fullName>
    </recommendedName>
</protein>
<reference evidence="9 10" key="1">
    <citation type="submission" date="2024-02" db="EMBL/GenBank/DDBJ databases">
        <title>Chromosome-level genome assembly of the Eurasian Minnow (Phoxinus phoxinus).</title>
        <authorList>
            <person name="Oriowo T.O."/>
            <person name="Martin S."/>
            <person name="Stange M."/>
            <person name="Chrysostomakis Y."/>
            <person name="Brown T."/>
            <person name="Winkler S."/>
            <person name="Kukowka S."/>
            <person name="Myers E.W."/>
            <person name="Bohne A."/>
        </authorList>
    </citation>
    <scope>NUCLEOTIDE SEQUENCE [LARGE SCALE GENOMIC DNA]</scope>
    <source>
        <strain evidence="9">ZFMK-TIS-60720</strain>
        <tissue evidence="9">Whole Organism</tissue>
    </source>
</reference>
<gene>
    <name evidence="9" type="ORF">R3I93_008363</name>
</gene>
<comment type="caution">
    <text evidence="9">The sequence shown here is derived from an EMBL/GenBank/DDBJ whole genome shotgun (WGS) entry which is preliminary data.</text>
</comment>
<dbReference type="InterPro" id="IPR027806">
    <property type="entry name" value="HARBI1_dom"/>
</dbReference>
<dbReference type="GO" id="GO:0046872">
    <property type="term" value="F:metal ion binding"/>
    <property type="evidence" value="ECO:0007669"/>
    <property type="project" value="UniProtKB-KW"/>
</dbReference>
<keyword evidence="10" id="KW-1185">Reference proteome</keyword>
<evidence type="ECO:0000313" key="10">
    <source>
        <dbReference type="Proteomes" id="UP001364617"/>
    </source>
</evidence>
<name>A0AAN9D588_9TELE</name>
<dbReference type="GO" id="GO:0004518">
    <property type="term" value="F:nuclease activity"/>
    <property type="evidence" value="ECO:0007669"/>
    <property type="project" value="UniProtKB-KW"/>
</dbReference>
<comment type="subcellular location">
    <subcellularLocation>
        <location evidence="2">Nucleus</location>
    </subcellularLocation>
</comment>
<feature type="domain" description="DDE Tnp4" evidence="8">
    <location>
        <begin position="182"/>
        <end position="346"/>
    </location>
</feature>
<dbReference type="EMBL" id="JAYKXH010000008">
    <property type="protein sequence ID" value="KAK7160675.1"/>
    <property type="molecule type" value="Genomic_DNA"/>
</dbReference>
<dbReference type="PANTHER" id="PTHR22930:SF258">
    <property type="entry name" value="PROTEIN ALP1-LIKE ISOFORM X1"/>
    <property type="match status" value="1"/>
</dbReference>
<evidence type="ECO:0000256" key="6">
    <source>
        <dbReference type="ARBA" id="ARBA00022801"/>
    </source>
</evidence>
<evidence type="ECO:0000259" key="8">
    <source>
        <dbReference type="Pfam" id="PF13359"/>
    </source>
</evidence>
<evidence type="ECO:0000256" key="7">
    <source>
        <dbReference type="ARBA" id="ARBA00023242"/>
    </source>
</evidence>
<comment type="cofactor">
    <cofactor evidence="1">
        <name>a divalent metal cation</name>
        <dbReference type="ChEBI" id="CHEBI:60240"/>
    </cofactor>
</comment>